<feature type="transmembrane region" description="Helical" evidence="3">
    <location>
        <begin position="77"/>
        <end position="97"/>
    </location>
</feature>
<feature type="transmembrane region" description="Helical" evidence="3">
    <location>
        <begin position="136"/>
        <end position="158"/>
    </location>
</feature>
<feature type="transmembrane region" description="Helical" evidence="3">
    <location>
        <begin position="586"/>
        <end position="602"/>
    </location>
</feature>
<evidence type="ECO:0000256" key="3">
    <source>
        <dbReference type="SAM" id="Phobius"/>
    </source>
</evidence>
<feature type="compositionally biased region" description="Low complexity" evidence="2">
    <location>
        <begin position="412"/>
        <end position="426"/>
    </location>
</feature>
<dbReference type="PANTHER" id="PTHR35395">
    <property type="entry name" value="DUF6536 DOMAIN-CONTAINING PROTEIN"/>
    <property type="match status" value="1"/>
</dbReference>
<sequence>MPASNTSISLKTLEQTQTDTVDFVGPGDPDIPRNWPTIAKTAVMVDVMFLNFSFYAASAVFTPSIPEIKKKFGATTAEGTLGLSLFVIAYGIGPLILSPLSNLPGVGRSPVYLLGCLAFCLVNIGTALAKNLHTILILRFFGGLVGSTPISVGGASLMEVYGPAEVPYAIALYAVSGICGPVLGPILGTLVIGRWHIWSATLWLLAGITAFTTVLIFFTLPETLASNILLRRAQRLRAQTGDPAYRIQAEIDSSDSHFVVELIKGTLADLTLACTDPVILFVNLHTMLIYGVLYLWFEFFPFVFDGTYHFSEIHQALAFFGIMVGAVISVIAYILWLKFSYQPRKLTADAIVEPEARLIPGQIGAICIPICLFMFAWTSRERHVFPPDNMLPQDAADNKQLQCPKMQQRTLTEPSTDSSDTEVTSDALEKAPLQRDRRFCWFQNRTRPSTPLPWMKRMHFPEGEEWVKGVVFSTRWVGLVLIINVILFIVAVVMGYSGSRSSNDKSTMSTAIYDGRCSVSGGWATGLHALINILSTALLATSSYTMQCLSAPSREDIDKAHAKGEWLDVGTFSYRNVAAMDIRRKVIWLVLLLTSIPIHLMYNSVVFSSMATNLYGIVFIPDDLGINEPIYADNRTAGLIGDALGYRAQELQMEIFNGTLRNLTLQDCVDAYAVEYNTHRKTLVLVADRKYFRNFSSLRSYYEDSSQSYYAYNSYRYSWMCSEHPPSCTKDGVMGLIDQSQWTVFAQHWEYRNWIFDAPAWDGTMRIFSCQYNELGAVYDKNLDPMETSLGNDLKTLCYYVALQNPNQEQLDAYLSTPAHWRNGSWASQVSYRWENYTRYIAGVGPAPVINIPISHCMSKEVDERCQLLFSLPIGLVVIMCNVIKLVFICLAVNTKRKEIFLTVGDAIASFLAEPDPATRHLLYVQSQVDVDRCSQEHMSMGRRVTSWVSRNLCSHGRTRSSFLIATDSSSRPIPSRRKRWYQAASPEHWTILLFISVAMIGQAAQSVMQAVLLSNTPQLLLSIIYFLSNSILTNMLVAAEYNDYAIHRKPLRVSWPRAQQRSTRYLSLPYRYRGPFVVVAVALHWLISQSLFFLQVRVFDIDGTVIDRWSTTRCGYSLVALLTTIIVGAIATIAFLVLGLRKYKSNMPLPLYSSVEISAACHPPQDDKDSALKPVMWGAVAESKLDQSLTELRYYTFTSKEVIPPDHCS</sequence>
<accession>A0A5M9N0L7</accession>
<dbReference type="Pfam" id="PF07690">
    <property type="entry name" value="MFS_1"/>
    <property type="match status" value="1"/>
</dbReference>
<dbReference type="VEuPathDB" id="FungiDB:EYZ11_000545"/>
<comment type="caution">
    <text evidence="5">The sequence shown here is derived from an EMBL/GenBank/DDBJ whole genome shotgun (WGS) entry which is preliminary data.</text>
</comment>
<feature type="transmembrane region" description="Helical" evidence="3">
    <location>
        <begin position="316"/>
        <end position="336"/>
    </location>
</feature>
<dbReference type="PROSITE" id="PS50850">
    <property type="entry name" value="MFS"/>
    <property type="match status" value="1"/>
</dbReference>
<dbReference type="Proteomes" id="UP000324241">
    <property type="component" value="Unassembled WGS sequence"/>
</dbReference>
<reference evidence="5 6" key="1">
    <citation type="submission" date="2019-08" db="EMBL/GenBank/DDBJ databases">
        <title>The genome sequence of a newly discovered highly antifungal drug resistant Aspergillus species, Aspergillus tanneri NIH 1004.</title>
        <authorList>
            <person name="Mounaud S."/>
            <person name="Singh I."/>
            <person name="Joardar V."/>
            <person name="Pakala S."/>
            <person name="Pakala S."/>
            <person name="Venepally P."/>
            <person name="Chung J.K."/>
            <person name="Losada L."/>
            <person name="Nierman W.C."/>
        </authorList>
    </citation>
    <scope>NUCLEOTIDE SEQUENCE [LARGE SCALE GENOMIC DNA]</scope>
    <source>
        <strain evidence="5 6">NIH1004</strain>
    </source>
</reference>
<dbReference type="GO" id="GO:0016020">
    <property type="term" value="C:membrane"/>
    <property type="evidence" value="ECO:0007669"/>
    <property type="project" value="UniProtKB-SubCell"/>
</dbReference>
<comment type="subcellular location">
    <subcellularLocation>
        <location evidence="1">Membrane</location>
        <topology evidence="1">Multi-pass membrane protein</topology>
    </subcellularLocation>
</comment>
<feature type="transmembrane region" description="Helical" evidence="3">
    <location>
        <begin position="1075"/>
        <end position="1097"/>
    </location>
</feature>
<proteinExistence type="predicted"/>
<name>A0A5M9N0L7_9EURO</name>
<feature type="transmembrane region" description="Helical" evidence="3">
    <location>
        <begin position="109"/>
        <end position="129"/>
    </location>
</feature>
<dbReference type="SUPFAM" id="SSF103473">
    <property type="entry name" value="MFS general substrate transporter"/>
    <property type="match status" value="1"/>
</dbReference>
<feature type="transmembrane region" description="Helical" evidence="3">
    <location>
        <begin position="200"/>
        <end position="220"/>
    </location>
</feature>
<dbReference type="VEuPathDB" id="FungiDB:EYZ11_000569"/>
<dbReference type="InterPro" id="IPR011701">
    <property type="entry name" value="MFS"/>
</dbReference>
<feature type="transmembrane region" description="Helical" evidence="3">
    <location>
        <begin position="990"/>
        <end position="1014"/>
    </location>
</feature>
<keyword evidence="3" id="KW-0472">Membrane</keyword>
<evidence type="ECO:0000313" key="5">
    <source>
        <dbReference type="EMBL" id="KAA8648187.1"/>
    </source>
</evidence>
<keyword evidence="3" id="KW-1133">Transmembrane helix</keyword>
<feature type="transmembrane region" description="Helical" evidence="3">
    <location>
        <begin position="1020"/>
        <end position="1040"/>
    </location>
</feature>
<dbReference type="OrthoDB" id="5429634at2759"/>
<evidence type="ECO:0000256" key="2">
    <source>
        <dbReference type="SAM" id="MobiDB-lite"/>
    </source>
</evidence>
<feature type="transmembrane region" description="Helical" evidence="3">
    <location>
        <begin position="1117"/>
        <end position="1141"/>
    </location>
</feature>
<feature type="transmembrane region" description="Helical" evidence="3">
    <location>
        <begin position="476"/>
        <end position="498"/>
    </location>
</feature>
<feature type="transmembrane region" description="Helical" evidence="3">
    <location>
        <begin position="356"/>
        <end position="377"/>
    </location>
</feature>
<dbReference type="AlphaFoldDB" id="A0A5M9N0L7"/>
<dbReference type="RefSeq" id="XP_033427548.1">
    <property type="nucleotide sequence ID" value="XM_033568742.1"/>
</dbReference>
<feature type="transmembrane region" description="Helical" evidence="3">
    <location>
        <begin position="170"/>
        <end position="193"/>
    </location>
</feature>
<dbReference type="InterPro" id="IPR046623">
    <property type="entry name" value="DUF6536"/>
</dbReference>
<dbReference type="GO" id="GO:0022857">
    <property type="term" value="F:transmembrane transporter activity"/>
    <property type="evidence" value="ECO:0007669"/>
    <property type="project" value="InterPro"/>
</dbReference>
<evidence type="ECO:0000259" key="4">
    <source>
        <dbReference type="PROSITE" id="PS50850"/>
    </source>
</evidence>
<dbReference type="Gene3D" id="1.20.1250.20">
    <property type="entry name" value="MFS general substrate transporter like domains"/>
    <property type="match status" value="1"/>
</dbReference>
<keyword evidence="3" id="KW-0812">Transmembrane</keyword>
<gene>
    <name evidence="5" type="primary">MDR1_1</name>
    <name evidence="5" type="ORF">ATNIH1004_004070</name>
</gene>
<protein>
    <submittedName>
        <fullName evidence="5">GTPase-activating protein</fullName>
    </submittedName>
</protein>
<dbReference type="EMBL" id="QUQM01000003">
    <property type="protein sequence ID" value="KAA8648187.1"/>
    <property type="molecule type" value="Genomic_DNA"/>
</dbReference>
<dbReference type="GeneID" id="54326772"/>
<feature type="transmembrane region" description="Helical" evidence="3">
    <location>
        <begin position="868"/>
        <end position="893"/>
    </location>
</feature>
<evidence type="ECO:0000256" key="1">
    <source>
        <dbReference type="ARBA" id="ARBA00004141"/>
    </source>
</evidence>
<dbReference type="Pfam" id="PF20163">
    <property type="entry name" value="DUF6536"/>
    <property type="match status" value="1"/>
</dbReference>
<feature type="region of interest" description="Disordered" evidence="2">
    <location>
        <begin position="406"/>
        <end position="427"/>
    </location>
</feature>
<dbReference type="PANTHER" id="PTHR35395:SF1">
    <property type="entry name" value="DUF6536 DOMAIN-CONTAINING PROTEIN"/>
    <property type="match status" value="1"/>
</dbReference>
<evidence type="ECO:0000313" key="6">
    <source>
        <dbReference type="Proteomes" id="UP000324241"/>
    </source>
</evidence>
<feature type="transmembrane region" description="Helical" evidence="3">
    <location>
        <begin position="287"/>
        <end position="304"/>
    </location>
</feature>
<dbReference type="InterPro" id="IPR036259">
    <property type="entry name" value="MFS_trans_sf"/>
</dbReference>
<dbReference type="InterPro" id="IPR020846">
    <property type="entry name" value="MFS_dom"/>
</dbReference>
<feature type="domain" description="Major facilitator superfamily (MFS) profile" evidence="4">
    <location>
        <begin position="43"/>
        <end position="613"/>
    </location>
</feature>
<organism evidence="5 6">
    <name type="scientific">Aspergillus tanneri</name>
    <dbReference type="NCBI Taxonomy" id="1220188"/>
    <lineage>
        <taxon>Eukaryota</taxon>
        <taxon>Fungi</taxon>
        <taxon>Dikarya</taxon>
        <taxon>Ascomycota</taxon>
        <taxon>Pezizomycotina</taxon>
        <taxon>Eurotiomycetes</taxon>
        <taxon>Eurotiomycetidae</taxon>
        <taxon>Eurotiales</taxon>
        <taxon>Aspergillaceae</taxon>
        <taxon>Aspergillus</taxon>
        <taxon>Aspergillus subgen. Circumdati</taxon>
    </lineage>
</organism>
<feature type="transmembrane region" description="Helical" evidence="3">
    <location>
        <begin position="42"/>
        <end position="65"/>
    </location>
</feature>